<reference evidence="4 5" key="1">
    <citation type="journal article" date="2010" name="Plant Cell">
        <title>The Chlorella variabilis NC64A genome reveals adaptation to photosymbiosis, coevolution with viruses, and cryptic sex.</title>
        <authorList>
            <person name="Blanc G."/>
            <person name="Duncan G."/>
            <person name="Agarkova I."/>
            <person name="Borodovsky M."/>
            <person name="Gurnon J."/>
            <person name="Kuo A."/>
            <person name="Lindquist E."/>
            <person name="Lucas S."/>
            <person name="Pangilinan J."/>
            <person name="Polle J."/>
            <person name="Salamov A."/>
            <person name="Terry A."/>
            <person name="Yamada T."/>
            <person name="Dunigan D.D."/>
            <person name="Grigoriev I.V."/>
            <person name="Claverie J.M."/>
            <person name="Van Etten J.L."/>
        </authorList>
    </citation>
    <scope>NUCLEOTIDE SEQUENCE [LARGE SCALE GENOMIC DNA]</scope>
    <source>
        <strain evidence="4 5">NC64A</strain>
    </source>
</reference>
<name>E1ZDZ5_CHLVA</name>
<dbReference type="GO" id="GO:0016810">
    <property type="term" value="F:hydrolase activity, acting on carbon-nitrogen (but not peptide) bonds"/>
    <property type="evidence" value="ECO:0007669"/>
    <property type="project" value="InterPro"/>
</dbReference>
<organism evidence="5">
    <name type="scientific">Chlorella variabilis</name>
    <name type="common">Green alga</name>
    <dbReference type="NCBI Taxonomy" id="554065"/>
    <lineage>
        <taxon>Eukaryota</taxon>
        <taxon>Viridiplantae</taxon>
        <taxon>Chlorophyta</taxon>
        <taxon>core chlorophytes</taxon>
        <taxon>Trebouxiophyceae</taxon>
        <taxon>Chlorellales</taxon>
        <taxon>Chlorellaceae</taxon>
        <taxon>Chlorella clade</taxon>
        <taxon>Chlorella</taxon>
    </lineage>
</organism>
<dbReference type="Proteomes" id="UP000008141">
    <property type="component" value="Unassembled WGS sequence"/>
</dbReference>
<dbReference type="PANTHER" id="PTHR45985:SF3">
    <property type="entry name" value="CHITIN DEACETYLASE-LIKE 4"/>
    <property type="match status" value="1"/>
</dbReference>
<feature type="chain" id="PRO_5003156365" description="NodB homology domain-containing protein" evidence="2">
    <location>
        <begin position="19"/>
        <end position="331"/>
    </location>
</feature>
<evidence type="ECO:0000313" key="4">
    <source>
        <dbReference type="EMBL" id="EFN55781.1"/>
    </source>
</evidence>
<dbReference type="KEGG" id="cvr:CHLNCDRAFT_145232"/>
<feature type="compositionally biased region" description="Basic and acidic residues" evidence="1">
    <location>
        <begin position="322"/>
        <end position="331"/>
    </location>
</feature>
<dbReference type="Pfam" id="PF01522">
    <property type="entry name" value="Polysacc_deac_1"/>
    <property type="match status" value="1"/>
</dbReference>
<dbReference type="InterPro" id="IPR052740">
    <property type="entry name" value="CE4"/>
</dbReference>
<dbReference type="OrthoDB" id="504708at2759"/>
<gene>
    <name evidence="4" type="ORF">CHLNCDRAFT_145232</name>
</gene>
<feature type="domain" description="NodB homology" evidence="3">
    <location>
        <begin position="40"/>
        <end position="162"/>
    </location>
</feature>
<dbReference type="InterPro" id="IPR011330">
    <property type="entry name" value="Glyco_hydro/deAcase_b/a-brl"/>
</dbReference>
<keyword evidence="5" id="KW-1185">Reference proteome</keyword>
<evidence type="ECO:0000259" key="3">
    <source>
        <dbReference type="Pfam" id="PF01522"/>
    </source>
</evidence>
<dbReference type="SUPFAM" id="SSF88713">
    <property type="entry name" value="Glycoside hydrolase/deacetylase"/>
    <property type="match status" value="1"/>
</dbReference>
<sequence length="331" mass="36682">MRSLGVALLLAAAALCAAAGVPPSINAPGNLTRDQLPMFVLFTHDDGVDSEARKAMLGIAKGRETPNGCPVTATMFTLLDPDGWTSCEEVVAMYEAGFEVADHTTLHESLPGKDREYLQDEIAGARSKIAECGVPEEDIVGFRSPYLNTGPLVREVLSDNGFLCDSSVIEDWNADLVQDGTEQNCTGTEKWPGLYEVPVWRYENTTGFLCDLPYAMDPGFNYDCNCMNDTHSTYDIIKSQFDAAYNGNRAPFPVFIHIYWLQAQDNTKELERFIDYTLTLPDVHYVTIRQLLAWMQNPVPKDQLTPEMLGCGNPGGAPSNLAEERRRLRRA</sequence>
<dbReference type="STRING" id="554065.E1ZDZ5"/>
<protein>
    <recommendedName>
        <fullName evidence="3">NodB homology domain-containing protein</fullName>
    </recommendedName>
</protein>
<dbReference type="GeneID" id="17355477"/>
<dbReference type="AlphaFoldDB" id="E1ZDZ5"/>
<dbReference type="PANTHER" id="PTHR45985">
    <property type="match status" value="1"/>
</dbReference>
<evidence type="ECO:0000256" key="1">
    <source>
        <dbReference type="SAM" id="MobiDB-lite"/>
    </source>
</evidence>
<evidence type="ECO:0000313" key="5">
    <source>
        <dbReference type="Proteomes" id="UP000008141"/>
    </source>
</evidence>
<dbReference type="Gene3D" id="3.20.20.370">
    <property type="entry name" value="Glycoside hydrolase/deacetylase"/>
    <property type="match status" value="1"/>
</dbReference>
<dbReference type="eggNOG" id="ENOG502QVDW">
    <property type="taxonomic scope" value="Eukaryota"/>
</dbReference>
<dbReference type="InterPro" id="IPR002509">
    <property type="entry name" value="NODB_dom"/>
</dbReference>
<dbReference type="InParanoid" id="E1ZDZ5"/>
<dbReference type="EMBL" id="GL433843">
    <property type="protein sequence ID" value="EFN55781.1"/>
    <property type="molecule type" value="Genomic_DNA"/>
</dbReference>
<feature type="signal peptide" evidence="2">
    <location>
        <begin position="1"/>
        <end position="18"/>
    </location>
</feature>
<evidence type="ECO:0000256" key="2">
    <source>
        <dbReference type="SAM" id="SignalP"/>
    </source>
</evidence>
<keyword evidence="2" id="KW-0732">Signal</keyword>
<proteinExistence type="predicted"/>
<feature type="region of interest" description="Disordered" evidence="1">
    <location>
        <begin position="309"/>
        <end position="331"/>
    </location>
</feature>
<dbReference type="RefSeq" id="XP_005847883.1">
    <property type="nucleotide sequence ID" value="XM_005847821.1"/>
</dbReference>
<accession>E1ZDZ5</accession>
<dbReference type="GO" id="GO:0005975">
    <property type="term" value="P:carbohydrate metabolic process"/>
    <property type="evidence" value="ECO:0007669"/>
    <property type="project" value="InterPro"/>
</dbReference>